<keyword evidence="7" id="KW-0926">Vacuole</keyword>
<dbReference type="GO" id="GO:0012505">
    <property type="term" value="C:endomembrane system"/>
    <property type="evidence" value="ECO:0007669"/>
    <property type="project" value="UniProtKB-SubCell"/>
</dbReference>
<evidence type="ECO:0000256" key="4">
    <source>
        <dbReference type="ARBA" id="ARBA00022970"/>
    </source>
</evidence>
<comment type="caution">
    <text evidence="8">The sequence shown here is derived from an EMBL/GenBank/DDBJ whole genome shotgun (WGS) entry which is preliminary data.</text>
</comment>
<dbReference type="PANTHER" id="PTHR10981">
    <property type="entry name" value="BATTENIN"/>
    <property type="match status" value="1"/>
</dbReference>
<dbReference type="PANTHER" id="PTHR10981:SF0">
    <property type="entry name" value="BATTENIN"/>
    <property type="match status" value="1"/>
</dbReference>
<keyword evidence="6 7" id="KW-0472">Membrane</keyword>
<sequence length="294" mass="31909">MSVFASVSAAVTEVSCLGMIGHSGPQAVVGWGFGTGAGMLCNAVWPYVLTHRVGRLLRSATGGIYHLLAVFLLAHFLVLPQRLTKTELLHRQERGRGDEERRAFIECGRARSTSPRSGRAKFEVLRGLIRSELLPMFVASALLFLQQRAVRTLDGPFFATFSRFAATHGVSLHLGTLVSRSSIRFYPGRNSNLVLAALGAVTTLVFVNAVLLVSTHFALLLSFTTGVLSGLVYINILARIVQEVRHESDGEFSLGVVTAGDARGVLVGGVQGAWLETLICGHLLSTRRWCHRSR</sequence>
<evidence type="ECO:0000256" key="5">
    <source>
        <dbReference type="ARBA" id="ARBA00022989"/>
    </source>
</evidence>
<dbReference type="PRINTS" id="PR01315">
    <property type="entry name" value="BATTENIN"/>
</dbReference>
<comment type="subcellular location">
    <subcellularLocation>
        <location evidence="1">Endomembrane system</location>
        <topology evidence="1">Multi-pass membrane protein</topology>
    </subcellularLocation>
    <subcellularLocation>
        <location evidence="7">Vacuole membrane</location>
        <topology evidence="7">Multi-pass membrane protein</topology>
    </subcellularLocation>
</comment>
<keyword evidence="3 7" id="KW-0812">Transmembrane</keyword>
<evidence type="ECO:0000313" key="9">
    <source>
        <dbReference type="Proteomes" id="UP000295703"/>
    </source>
</evidence>
<evidence type="ECO:0000256" key="6">
    <source>
        <dbReference type="ARBA" id="ARBA00023136"/>
    </source>
</evidence>
<feature type="transmembrane region" description="Helical" evidence="7">
    <location>
        <begin position="60"/>
        <end position="79"/>
    </location>
</feature>
<keyword evidence="9" id="KW-1185">Reference proteome</keyword>
<dbReference type="Proteomes" id="UP000295703">
    <property type="component" value="Unassembled WGS sequence"/>
</dbReference>
<proteinExistence type="inferred from homology"/>
<evidence type="ECO:0000256" key="3">
    <source>
        <dbReference type="ARBA" id="ARBA00022692"/>
    </source>
</evidence>
<dbReference type="GO" id="GO:0051453">
    <property type="term" value="P:regulation of intracellular pH"/>
    <property type="evidence" value="ECO:0007669"/>
    <property type="project" value="TreeGrafter"/>
</dbReference>
<comment type="caution">
    <text evidence="7">Lacks conserved residue(s) required for the propagation of feature annotation.</text>
</comment>
<feature type="transmembrane region" description="Helical" evidence="7">
    <location>
        <begin position="193"/>
        <end position="211"/>
    </location>
</feature>
<dbReference type="GO" id="GO:0005774">
    <property type="term" value="C:vacuolar membrane"/>
    <property type="evidence" value="ECO:0007669"/>
    <property type="project" value="UniProtKB-SubCell"/>
</dbReference>
<accession>A0A4R8QNH8</accession>
<dbReference type="GO" id="GO:0006865">
    <property type="term" value="P:amino acid transport"/>
    <property type="evidence" value="ECO:0007669"/>
    <property type="project" value="UniProtKB-KW"/>
</dbReference>
<evidence type="ECO:0000256" key="7">
    <source>
        <dbReference type="RuleBase" id="RU361113"/>
    </source>
</evidence>
<dbReference type="InterPro" id="IPR003492">
    <property type="entry name" value="Battenin_disease_Cln3"/>
</dbReference>
<name>A0A4R8QNH8_COLTR</name>
<keyword evidence="5 7" id="KW-1133">Transmembrane helix</keyword>
<dbReference type="AlphaFoldDB" id="A0A4R8QNH8"/>
<evidence type="ECO:0000256" key="2">
    <source>
        <dbReference type="ARBA" id="ARBA00022448"/>
    </source>
</evidence>
<feature type="transmembrane region" description="Helical" evidence="7">
    <location>
        <begin position="217"/>
        <end position="238"/>
    </location>
</feature>
<dbReference type="Pfam" id="PF02487">
    <property type="entry name" value="CLN3"/>
    <property type="match status" value="1"/>
</dbReference>
<gene>
    <name evidence="8" type="primary">BTN1-0</name>
    <name evidence="8" type="ORF">CTRI78_v010996</name>
</gene>
<feature type="transmembrane region" description="Helical" evidence="7">
    <location>
        <begin position="127"/>
        <end position="145"/>
    </location>
</feature>
<keyword evidence="4" id="KW-0029">Amino-acid transport</keyword>
<feature type="transmembrane region" description="Helical" evidence="7">
    <location>
        <begin position="26"/>
        <end position="48"/>
    </location>
</feature>
<protein>
    <recommendedName>
        <fullName evidence="7">Protein BTN</fullName>
    </recommendedName>
</protein>
<organism evidence="8 9">
    <name type="scientific">Colletotrichum trifolii</name>
    <dbReference type="NCBI Taxonomy" id="5466"/>
    <lineage>
        <taxon>Eukaryota</taxon>
        <taxon>Fungi</taxon>
        <taxon>Dikarya</taxon>
        <taxon>Ascomycota</taxon>
        <taxon>Pezizomycotina</taxon>
        <taxon>Sordariomycetes</taxon>
        <taxon>Hypocreomycetidae</taxon>
        <taxon>Glomerellales</taxon>
        <taxon>Glomerellaceae</taxon>
        <taxon>Colletotrichum</taxon>
        <taxon>Colletotrichum orbiculare species complex</taxon>
    </lineage>
</organism>
<evidence type="ECO:0000256" key="1">
    <source>
        <dbReference type="ARBA" id="ARBA00004127"/>
    </source>
</evidence>
<dbReference type="EMBL" id="RYZW01000212">
    <property type="protein sequence ID" value="TDZ37974.1"/>
    <property type="molecule type" value="Genomic_DNA"/>
</dbReference>
<reference evidence="8 9" key="1">
    <citation type="submission" date="2018-12" db="EMBL/GenBank/DDBJ databases">
        <title>Genome sequence and assembly of Colletotrichum trifolii.</title>
        <authorList>
            <person name="Gan P."/>
            <person name="Shirasu K."/>
        </authorList>
    </citation>
    <scope>NUCLEOTIDE SEQUENCE [LARGE SCALE GENOMIC DNA]</scope>
    <source>
        <strain evidence="8 9">543-2</strain>
    </source>
</reference>
<keyword evidence="2" id="KW-0813">Transport</keyword>
<comment type="similarity">
    <text evidence="7">Belongs to the battenin family.</text>
</comment>
<evidence type="ECO:0000313" key="8">
    <source>
        <dbReference type="EMBL" id="TDZ37974.1"/>
    </source>
</evidence>